<accession>A0A1D7VHN0</accession>
<protein>
    <submittedName>
        <fullName evidence="2">Uncharacterized protein</fullName>
    </submittedName>
</protein>
<dbReference type="KEGG" id="slc:SL103_08495"/>
<dbReference type="RefSeq" id="WP_069568127.1">
    <property type="nucleotide sequence ID" value="NZ_CP017157.1"/>
</dbReference>
<feature type="region of interest" description="Disordered" evidence="1">
    <location>
        <begin position="1"/>
        <end position="55"/>
    </location>
</feature>
<evidence type="ECO:0000313" key="3">
    <source>
        <dbReference type="Proteomes" id="UP000094094"/>
    </source>
</evidence>
<proteinExistence type="predicted"/>
<evidence type="ECO:0000256" key="1">
    <source>
        <dbReference type="SAM" id="MobiDB-lite"/>
    </source>
</evidence>
<dbReference type="AlphaFoldDB" id="A0A1D7VHN0"/>
<name>A0A1D7VHN0_9ACTN</name>
<dbReference type="Proteomes" id="UP000094094">
    <property type="component" value="Chromosome"/>
</dbReference>
<keyword evidence="3" id="KW-1185">Reference proteome</keyword>
<organism evidence="2 3">
    <name type="scientific">Streptomyces lydicus</name>
    <dbReference type="NCBI Taxonomy" id="47763"/>
    <lineage>
        <taxon>Bacteria</taxon>
        <taxon>Bacillati</taxon>
        <taxon>Actinomycetota</taxon>
        <taxon>Actinomycetes</taxon>
        <taxon>Kitasatosporales</taxon>
        <taxon>Streptomycetaceae</taxon>
        <taxon>Streptomyces</taxon>
    </lineage>
</organism>
<sequence length="75" mass="7948">MTKPVKAVTPRVAASHTATEPESLDELRGDCARMSGRWHTGRHPAPAPGRAADLHGVEVPDRSAALVEGMSDYGD</sequence>
<dbReference type="EMBL" id="CP017157">
    <property type="protein sequence ID" value="AOP46272.1"/>
    <property type="molecule type" value="Genomic_DNA"/>
</dbReference>
<gene>
    <name evidence="2" type="ORF">SL103_08495</name>
</gene>
<evidence type="ECO:0000313" key="2">
    <source>
        <dbReference type="EMBL" id="AOP46272.1"/>
    </source>
</evidence>
<reference evidence="2 3" key="1">
    <citation type="submission" date="2016-09" db="EMBL/GenBank/DDBJ databases">
        <title>Complete genome sequencing of Streptomyces lydicus 103 and metabolic pathways analysis of antibiotic biosynthesis.</title>
        <authorList>
            <person name="Jia N."/>
            <person name="Ding M.-Z."/>
            <person name="Gao F."/>
            <person name="Yuan Y.-J."/>
        </authorList>
    </citation>
    <scope>NUCLEOTIDE SEQUENCE [LARGE SCALE GENOMIC DNA]</scope>
    <source>
        <strain evidence="2 3">103</strain>
    </source>
</reference>